<sequence length="327" mass="37698">MKTQLTQFTGGKTAYPVYLTLGNLPRAIRCKPSQQACILIAYLSVSKMVGKQLTKKQKSTRIQQLFYDSMHIVLDPLIEAGKKGMEVTGGDGKVRIMYPILACYVADYPEQCLVTCPKYRTCPKCQVSDDEMGEREAAGWRTQRRTSKLICIAREKVTSISNFQELCKADNISGGVCHLFWEDFPHCDIHMGITSDILHQLYWGVVKHLEHWCTSLMTTAELNSCALQVILCYRALLDFIYMAQYPTHDDSTLQYLTNALDEFHANKDILVDLEIRNHFNIPKFHSMLHYDECIHNFGTTYNYNTEMFEQFHIDYAKEAWRASNFHN</sequence>
<dbReference type="Pfam" id="PF18759">
    <property type="entry name" value="Plavaka"/>
    <property type="match status" value="1"/>
</dbReference>
<evidence type="ECO:0000313" key="1">
    <source>
        <dbReference type="EMBL" id="KAG1898415.1"/>
    </source>
</evidence>
<dbReference type="Proteomes" id="UP001195769">
    <property type="component" value="Unassembled WGS sequence"/>
</dbReference>
<evidence type="ECO:0008006" key="3">
    <source>
        <dbReference type="Google" id="ProtNLM"/>
    </source>
</evidence>
<dbReference type="GeneID" id="64669627"/>
<organism evidence="1 2">
    <name type="scientific">Suillus fuscotomentosus</name>
    <dbReference type="NCBI Taxonomy" id="1912939"/>
    <lineage>
        <taxon>Eukaryota</taxon>
        <taxon>Fungi</taxon>
        <taxon>Dikarya</taxon>
        <taxon>Basidiomycota</taxon>
        <taxon>Agaricomycotina</taxon>
        <taxon>Agaricomycetes</taxon>
        <taxon>Agaricomycetidae</taxon>
        <taxon>Boletales</taxon>
        <taxon>Suillineae</taxon>
        <taxon>Suillaceae</taxon>
        <taxon>Suillus</taxon>
    </lineage>
</organism>
<reference evidence="1" key="1">
    <citation type="journal article" date="2020" name="New Phytol.">
        <title>Comparative genomics reveals dynamic genome evolution in host specialist ectomycorrhizal fungi.</title>
        <authorList>
            <person name="Lofgren L.A."/>
            <person name="Nguyen N.H."/>
            <person name="Vilgalys R."/>
            <person name="Ruytinx J."/>
            <person name="Liao H.L."/>
            <person name="Branco S."/>
            <person name="Kuo A."/>
            <person name="LaButti K."/>
            <person name="Lipzen A."/>
            <person name="Andreopoulos W."/>
            <person name="Pangilinan J."/>
            <person name="Riley R."/>
            <person name="Hundley H."/>
            <person name="Na H."/>
            <person name="Barry K."/>
            <person name="Grigoriev I.V."/>
            <person name="Stajich J.E."/>
            <person name="Kennedy P.G."/>
        </authorList>
    </citation>
    <scope>NUCLEOTIDE SEQUENCE</scope>
    <source>
        <strain evidence="1">FC203</strain>
    </source>
</reference>
<dbReference type="EMBL" id="JABBWK010000039">
    <property type="protein sequence ID" value="KAG1898415.1"/>
    <property type="molecule type" value="Genomic_DNA"/>
</dbReference>
<name>A0AAD4E2N2_9AGAM</name>
<dbReference type="RefSeq" id="XP_041223991.1">
    <property type="nucleotide sequence ID" value="XM_041375329.1"/>
</dbReference>
<comment type="caution">
    <text evidence="1">The sequence shown here is derived from an EMBL/GenBank/DDBJ whole genome shotgun (WGS) entry which is preliminary data.</text>
</comment>
<proteinExistence type="predicted"/>
<gene>
    <name evidence="1" type="ORF">F5891DRAFT_955444</name>
</gene>
<keyword evidence="2" id="KW-1185">Reference proteome</keyword>
<protein>
    <recommendedName>
        <fullName evidence="3">Transposase</fullName>
    </recommendedName>
</protein>
<evidence type="ECO:0000313" key="2">
    <source>
        <dbReference type="Proteomes" id="UP001195769"/>
    </source>
</evidence>
<dbReference type="AlphaFoldDB" id="A0AAD4E2N2"/>
<accession>A0AAD4E2N2</accession>
<dbReference type="InterPro" id="IPR041078">
    <property type="entry name" value="Plavaka"/>
</dbReference>